<feature type="region of interest" description="Disordered" evidence="1">
    <location>
        <begin position="402"/>
        <end position="465"/>
    </location>
</feature>
<dbReference type="KEGG" id="nve:5507698"/>
<dbReference type="InParanoid" id="A7SJ36"/>
<dbReference type="PANTHER" id="PTHR34438:SF1">
    <property type="entry name" value="CHROMOSOME 2 OPEN READING FRAME 81"/>
    <property type="match status" value="1"/>
</dbReference>
<feature type="region of interest" description="Disordered" evidence="1">
    <location>
        <begin position="1"/>
        <end position="26"/>
    </location>
</feature>
<protein>
    <submittedName>
        <fullName evidence="2">Uncharacterized protein</fullName>
    </submittedName>
</protein>
<dbReference type="eggNOG" id="KOG1208">
    <property type="taxonomic scope" value="Eukaryota"/>
</dbReference>
<dbReference type="OrthoDB" id="193650at2759"/>
<feature type="compositionally biased region" description="Basic residues" evidence="1">
    <location>
        <begin position="202"/>
        <end position="221"/>
    </location>
</feature>
<feature type="compositionally biased region" description="Basic and acidic residues" evidence="1">
    <location>
        <begin position="1"/>
        <end position="10"/>
    </location>
</feature>
<feature type="compositionally biased region" description="Polar residues" evidence="1">
    <location>
        <begin position="174"/>
        <end position="189"/>
    </location>
</feature>
<dbReference type="PhylomeDB" id="A7SJ36"/>
<dbReference type="Proteomes" id="UP000001593">
    <property type="component" value="Unassembled WGS sequence"/>
</dbReference>
<evidence type="ECO:0000313" key="2">
    <source>
        <dbReference type="EMBL" id="EDO36270.1"/>
    </source>
</evidence>
<name>A7SJ36_NEMVE</name>
<dbReference type="STRING" id="45351.A7SJ36"/>
<dbReference type="PANTHER" id="PTHR34438">
    <property type="entry name" value="SI:DKEY-97L20.6"/>
    <property type="match status" value="1"/>
</dbReference>
<dbReference type="OMA" id="ARQCVPY"/>
<organism evidence="2 3">
    <name type="scientific">Nematostella vectensis</name>
    <name type="common">Starlet sea anemone</name>
    <dbReference type="NCBI Taxonomy" id="45351"/>
    <lineage>
        <taxon>Eukaryota</taxon>
        <taxon>Metazoa</taxon>
        <taxon>Cnidaria</taxon>
        <taxon>Anthozoa</taxon>
        <taxon>Hexacorallia</taxon>
        <taxon>Actiniaria</taxon>
        <taxon>Edwardsiidae</taxon>
        <taxon>Nematostella</taxon>
    </lineage>
</organism>
<accession>A7SJ36</accession>
<keyword evidence="3" id="KW-1185">Reference proteome</keyword>
<reference evidence="2 3" key="1">
    <citation type="journal article" date="2007" name="Science">
        <title>Sea anemone genome reveals ancestral eumetazoan gene repertoire and genomic organization.</title>
        <authorList>
            <person name="Putnam N.H."/>
            <person name="Srivastava M."/>
            <person name="Hellsten U."/>
            <person name="Dirks B."/>
            <person name="Chapman J."/>
            <person name="Salamov A."/>
            <person name="Terry A."/>
            <person name="Shapiro H."/>
            <person name="Lindquist E."/>
            <person name="Kapitonov V.V."/>
            <person name="Jurka J."/>
            <person name="Genikhovich G."/>
            <person name="Grigoriev I.V."/>
            <person name="Lucas S.M."/>
            <person name="Steele R.E."/>
            <person name="Finnerty J.R."/>
            <person name="Technau U."/>
            <person name="Martindale M.Q."/>
            <person name="Rokhsar D.S."/>
        </authorList>
    </citation>
    <scope>NUCLEOTIDE SEQUENCE [LARGE SCALE GENOMIC DNA]</scope>
    <source>
        <strain evidence="3">CH2 X CH6</strain>
    </source>
</reference>
<sequence length="465" mass="50637">MSKSRQEKTKTPAQSAPPPPVNNDIVPGRFTEAEWNLMVEGEEGEDFVCDIVQEIVESTMQVLHDRYITSQTLPYTVQEARDLLLQMIEWQFLACDGGENNPAIDATWLEEDEPIAPITDSWAQGSVPVLLRSSSAGSSSVMSDASTDSSCLVEEERPGAPQPPFENLEIPDTPLSTSSPAQPSKQVTPKTAGEEINPTPLPKKKTAPRKQKRPFKPHKGKLPAFSGVDLTSLTDTRIMDQQATVDGTAPALDGNGLALFSSSNSILKTQYGRPPGNKDVVYDEWGNVIAVMRINPQKLPSHRVRTKFKIVDPEVEAMQLRTKSKSSRAVLYNLTKGSSKHGGSSDRDAIRSTQMGPNHIRTSGGTIYTQTGEITPLPPPLVDSMDINAGVVVREGGVVRRGPIQAPPKIDKRPSNTRLQPLDSTALARARPEPVSRMSPIIRPLHLADPVPPITSHHSQTQSAQ</sequence>
<evidence type="ECO:0000313" key="3">
    <source>
        <dbReference type="Proteomes" id="UP000001593"/>
    </source>
</evidence>
<feature type="compositionally biased region" description="Polar residues" evidence="1">
    <location>
        <begin position="351"/>
        <end position="369"/>
    </location>
</feature>
<dbReference type="InterPro" id="IPR028042">
    <property type="entry name" value="DUF4639"/>
</dbReference>
<feature type="compositionally biased region" description="Low complexity" evidence="1">
    <location>
        <begin position="135"/>
        <end position="150"/>
    </location>
</feature>
<evidence type="ECO:0000256" key="1">
    <source>
        <dbReference type="SAM" id="MobiDB-lite"/>
    </source>
</evidence>
<feature type="region of interest" description="Disordered" evidence="1">
    <location>
        <begin position="335"/>
        <end position="369"/>
    </location>
</feature>
<feature type="region of interest" description="Disordered" evidence="1">
    <location>
        <begin position="135"/>
        <end position="226"/>
    </location>
</feature>
<feature type="compositionally biased region" description="Polar residues" evidence="1">
    <location>
        <begin position="456"/>
        <end position="465"/>
    </location>
</feature>
<gene>
    <name evidence="2" type="ORF">NEMVEDRAFT_v1g237299</name>
</gene>
<dbReference type="EMBL" id="DS469674">
    <property type="protein sequence ID" value="EDO36270.1"/>
    <property type="molecule type" value="Genomic_DNA"/>
</dbReference>
<proteinExistence type="predicted"/>
<dbReference type="HOGENOM" id="CLU_610140_0_0_1"/>
<dbReference type="AlphaFoldDB" id="A7SJ36"/>
<dbReference type="Pfam" id="PF15479">
    <property type="entry name" value="DUF4639"/>
    <property type="match status" value="1"/>
</dbReference>